<evidence type="ECO:0000256" key="4">
    <source>
        <dbReference type="SAM" id="Phobius"/>
    </source>
</evidence>
<feature type="transmembrane region" description="Helical" evidence="4">
    <location>
        <begin position="193"/>
        <end position="224"/>
    </location>
</feature>
<accession>A0A6J5ZZQ1</accession>
<dbReference type="AlphaFoldDB" id="A0A6J5ZZQ1"/>
<gene>
    <name evidence="6" type="ORF">UFOPK3522_01307</name>
</gene>
<keyword evidence="4" id="KW-1133">Transmembrane helix</keyword>
<dbReference type="EMBL" id="CAESAO010000133">
    <property type="protein sequence ID" value="CAB4346250.1"/>
    <property type="molecule type" value="Genomic_DNA"/>
</dbReference>
<dbReference type="CDD" id="cd02440">
    <property type="entry name" value="AdoMet_MTases"/>
    <property type="match status" value="1"/>
</dbReference>
<dbReference type="InterPro" id="IPR036259">
    <property type="entry name" value="MFS_trans_sf"/>
</dbReference>
<feature type="transmembrane region" description="Helical" evidence="4">
    <location>
        <begin position="118"/>
        <end position="143"/>
    </location>
</feature>
<dbReference type="Pfam" id="PF01564">
    <property type="entry name" value="Spermine_synth"/>
    <property type="match status" value="1"/>
</dbReference>
<dbReference type="InterPro" id="IPR029063">
    <property type="entry name" value="SAM-dependent_MTases_sf"/>
</dbReference>
<dbReference type="Gene3D" id="3.40.50.150">
    <property type="entry name" value="Vaccinia Virus protein VP39"/>
    <property type="match status" value="1"/>
</dbReference>
<dbReference type="GO" id="GO:0016740">
    <property type="term" value="F:transferase activity"/>
    <property type="evidence" value="ECO:0007669"/>
    <property type="project" value="UniProtKB-KW"/>
</dbReference>
<dbReference type="InterPro" id="IPR030374">
    <property type="entry name" value="PABS"/>
</dbReference>
<feature type="domain" description="PABS" evidence="5">
    <location>
        <begin position="220"/>
        <end position="457"/>
    </location>
</feature>
<name>A0A6J5ZZQ1_9ZZZZ</name>
<dbReference type="GO" id="GO:0006596">
    <property type="term" value="P:polyamine biosynthetic process"/>
    <property type="evidence" value="ECO:0007669"/>
    <property type="project" value="UniProtKB-KW"/>
</dbReference>
<keyword evidence="4" id="KW-0472">Membrane</keyword>
<evidence type="ECO:0000256" key="2">
    <source>
        <dbReference type="ARBA" id="ARBA00022679"/>
    </source>
</evidence>
<keyword evidence="4" id="KW-0812">Transmembrane</keyword>
<proteinExistence type="inferred from homology"/>
<evidence type="ECO:0000313" key="6">
    <source>
        <dbReference type="EMBL" id="CAB4346250.1"/>
    </source>
</evidence>
<evidence type="ECO:0000256" key="1">
    <source>
        <dbReference type="ARBA" id="ARBA00007867"/>
    </source>
</evidence>
<evidence type="ECO:0000259" key="5">
    <source>
        <dbReference type="PROSITE" id="PS51006"/>
    </source>
</evidence>
<feature type="transmembrane region" description="Helical" evidence="4">
    <location>
        <begin position="52"/>
        <end position="71"/>
    </location>
</feature>
<keyword evidence="2" id="KW-0808">Transferase</keyword>
<protein>
    <submittedName>
        <fullName evidence="6">Unannotated protein</fullName>
    </submittedName>
</protein>
<reference evidence="6" key="1">
    <citation type="submission" date="2020-05" db="EMBL/GenBank/DDBJ databases">
        <authorList>
            <person name="Chiriac C."/>
            <person name="Salcher M."/>
            <person name="Ghai R."/>
            <person name="Kavagutti S V."/>
        </authorList>
    </citation>
    <scope>NUCLEOTIDE SEQUENCE</scope>
</reference>
<organism evidence="6">
    <name type="scientific">freshwater metagenome</name>
    <dbReference type="NCBI Taxonomy" id="449393"/>
    <lineage>
        <taxon>unclassified sequences</taxon>
        <taxon>metagenomes</taxon>
        <taxon>ecological metagenomes</taxon>
    </lineage>
</organism>
<dbReference type="SUPFAM" id="SSF103473">
    <property type="entry name" value="MFS general substrate transporter"/>
    <property type="match status" value="1"/>
</dbReference>
<feature type="transmembrane region" description="Helical" evidence="4">
    <location>
        <begin position="21"/>
        <end position="46"/>
    </location>
</feature>
<dbReference type="NCBIfam" id="NF037959">
    <property type="entry name" value="MFS_SpdSyn"/>
    <property type="match status" value="1"/>
</dbReference>
<dbReference type="SUPFAM" id="SSF53335">
    <property type="entry name" value="S-adenosyl-L-methionine-dependent methyltransferases"/>
    <property type="match status" value="1"/>
</dbReference>
<feature type="transmembrane region" description="Helical" evidence="4">
    <location>
        <begin position="83"/>
        <end position="106"/>
    </location>
</feature>
<comment type="similarity">
    <text evidence="1">Belongs to the spermidine/spermine synthase family.</text>
</comment>
<sequence length="513" mass="54893">MVLPCLRRAQEGLRRIHRLTVAIVAVVGAASLGAEIAAARLLAPWFGASTIVWANTIATVLVALSIGYWYGGRLADRDPTVAGLSRLVMIAAALLALVPFIAGPFLSVSVKALDQVEAGAFVGSLIAVMVLIAFPVMVLGAVAPYAVRLSVKTADEAGNVAGRLYAISTVGSLVGVFLSALLLVPLLGTRRTFIVFALSLALVALPALSWRWLALPLLIIVALFAPVGTIKSADASTVVWESETEYQYARVVQFSDGERWLELNEGQAVHSVYRPGSWLTNNYWDEALVLPWAARDSEPRSLAVLGNAGGTVARAYGHFYPDARVDGVEIDGQLSEAGRRYFDLRGPNLHLHTADARPFLRRSDRKWDAILVDAYRQPYIPFYMTTTEFFSSVAEHLNPGGVVMVNVGHPEGSAELEASLAATMKTHFKTVLRDPSQRVSTILLGANGPASAQQLAASANSAAMPAALRPVAREAAQRLSPPLPGGDVYTDDLAPVEWLIDGSILKVAAQGQR</sequence>
<evidence type="ECO:0000256" key="3">
    <source>
        <dbReference type="ARBA" id="ARBA00023115"/>
    </source>
</evidence>
<keyword evidence="3" id="KW-0620">Polyamine biosynthesis</keyword>
<dbReference type="PANTHER" id="PTHR43317:SF1">
    <property type="entry name" value="THERMOSPERMINE SYNTHASE ACAULIS5"/>
    <property type="match status" value="1"/>
</dbReference>
<dbReference type="PROSITE" id="PS51006">
    <property type="entry name" value="PABS_2"/>
    <property type="match status" value="1"/>
</dbReference>
<feature type="transmembrane region" description="Helical" evidence="4">
    <location>
        <begin position="164"/>
        <end position="187"/>
    </location>
</feature>
<dbReference type="PANTHER" id="PTHR43317">
    <property type="entry name" value="THERMOSPERMINE SYNTHASE ACAULIS5"/>
    <property type="match status" value="1"/>
</dbReference>